<protein>
    <submittedName>
        <fullName evidence="2">Nucleotide-diphospho-sugar transferase</fullName>
    </submittedName>
</protein>
<gene>
    <name evidence="2" type="ORF">A7A08_00498</name>
</gene>
<dbReference type="Pfam" id="PF03407">
    <property type="entry name" value="Nucleotid_trans"/>
    <property type="match status" value="1"/>
</dbReference>
<dbReference type="STRING" id="1177755.A7A08_00498"/>
<dbReference type="Proteomes" id="UP000095087">
    <property type="component" value="Unassembled WGS sequence"/>
</dbReference>
<feature type="domain" description="Nucleotide-diphospho-sugar transferase" evidence="1">
    <location>
        <begin position="6"/>
        <end position="156"/>
    </location>
</feature>
<dbReference type="PANTHER" id="PTHR47032">
    <property type="entry name" value="UDP-D-XYLOSE:L-FUCOSE ALPHA-1,3-D-XYLOSYLTRANSFERASE-RELATED"/>
    <property type="match status" value="1"/>
</dbReference>
<keyword evidence="3" id="KW-1185">Reference proteome</keyword>
<sequence length="213" mass="24091">MGRARKVIETLVAAGFNVTHSDADAVWVRDPFPLMDSLEADIVSSQGTIQPPSCHAVWGHVLCYGFIQFRSTPASLTLLREFAELAEGEGKFSDQISLNERLLSLEMEWTVKEPYGLNFREKDFFCSAEPIFGSAESEDLGRISVAILPHAQVQRLPNDVEEKTDAYVRHPLSQKNAEDIETVLRDQDCWFIERRDRPATERTSDEKLEAHPV</sequence>
<reference evidence="2 3" key="1">
    <citation type="submission" date="2016-07" db="EMBL/GenBank/DDBJ databases">
        <title>Draft genome sequence of Methyloligella halotolerans C2T (VKM B-2706T=CCUG 61687T=DSM 25045T), a halotolerant polyhydroxybutyrate accumulating methylotroph.</title>
        <authorList>
            <person name="Vasilenko O.V."/>
            <person name="Doronina N.V."/>
            <person name="Poroshina M.N."/>
            <person name="Tarlachkov S.V."/>
            <person name="Trotsenko Y.A."/>
        </authorList>
    </citation>
    <scope>NUCLEOTIDE SEQUENCE [LARGE SCALE GENOMIC DNA]</scope>
    <source>
        <strain evidence="2 3">VKM B-2706</strain>
    </source>
</reference>
<comment type="caution">
    <text evidence="2">The sequence shown here is derived from an EMBL/GenBank/DDBJ whole genome shotgun (WGS) entry which is preliminary data.</text>
</comment>
<dbReference type="EMBL" id="MASI01000001">
    <property type="protein sequence ID" value="ODA68666.1"/>
    <property type="molecule type" value="Genomic_DNA"/>
</dbReference>
<name>A0A1E2S2D3_9HYPH</name>
<proteinExistence type="predicted"/>
<dbReference type="InterPro" id="IPR052636">
    <property type="entry name" value="UDP-D-xylose:L-fucose_XylT"/>
</dbReference>
<dbReference type="GO" id="GO:0016757">
    <property type="term" value="F:glycosyltransferase activity"/>
    <property type="evidence" value="ECO:0007669"/>
    <property type="project" value="TreeGrafter"/>
</dbReference>
<dbReference type="AlphaFoldDB" id="A0A1E2S2D3"/>
<dbReference type="PANTHER" id="PTHR47032:SF1">
    <property type="entry name" value="UDP-D-XYLOSE:L-FUCOSE ALPHA-1,3-D-XYLOSYLTRANSFERASE-RELATED"/>
    <property type="match status" value="1"/>
</dbReference>
<dbReference type="RefSeq" id="WP_069093918.1">
    <property type="nucleotide sequence ID" value="NZ_MASI01000001.1"/>
</dbReference>
<dbReference type="InterPro" id="IPR005069">
    <property type="entry name" value="Nucl-diP-sugar_transferase"/>
</dbReference>
<evidence type="ECO:0000313" key="2">
    <source>
        <dbReference type="EMBL" id="ODA68666.1"/>
    </source>
</evidence>
<keyword evidence="2" id="KW-0808">Transferase</keyword>
<evidence type="ECO:0000313" key="3">
    <source>
        <dbReference type="Proteomes" id="UP000095087"/>
    </source>
</evidence>
<organism evidence="2 3">
    <name type="scientific">Methyloligella halotolerans</name>
    <dbReference type="NCBI Taxonomy" id="1177755"/>
    <lineage>
        <taxon>Bacteria</taxon>
        <taxon>Pseudomonadati</taxon>
        <taxon>Pseudomonadota</taxon>
        <taxon>Alphaproteobacteria</taxon>
        <taxon>Hyphomicrobiales</taxon>
        <taxon>Hyphomicrobiaceae</taxon>
        <taxon>Methyloligella</taxon>
    </lineage>
</organism>
<evidence type="ECO:0000259" key="1">
    <source>
        <dbReference type="Pfam" id="PF03407"/>
    </source>
</evidence>
<accession>A0A1E2S2D3</accession>